<dbReference type="Proteomes" id="UP000718012">
    <property type="component" value="Unassembled WGS sequence"/>
</dbReference>
<evidence type="ECO:0000256" key="1">
    <source>
        <dbReference type="SAM" id="MobiDB-lite"/>
    </source>
</evidence>
<proteinExistence type="predicted"/>
<dbReference type="AlphaFoldDB" id="A0A921FFF7"/>
<accession>A0A921FFF7</accession>
<feature type="compositionally biased region" description="Polar residues" evidence="1">
    <location>
        <begin position="30"/>
        <end position="55"/>
    </location>
</feature>
<organism evidence="2 3">
    <name type="scientific">Phocaeicola coprocola</name>
    <dbReference type="NCBI Taxonomy" id="310298"/>
    <lineage>
        <taxon>Bacteria</taxon>
        <taxon>Pseudomonadati</taxon>
        <taxon>Bacteroidota</taxon>
        <taxon>Bacteroidia</taxon>
        <taxon>Bacteroidales</taxon>
        <taxon>Bacteroidaceae</taxon>
        <taxon>Phocaeicola</taxon>
    </lineage>
</organism>
<reference evidence="2" key="2">
    <citation type="submission" date="2021-09" db="EMBL/GenBank/DDBJ databases">
        <authorList>
            <person name="Gilroy R."/>
        </authorList>
    </citation>
    <scope>NUCLEOTIDE SEQUENCE</scope>
    <source>
        <strain evidence="2">CHK165-8395</strain>
    </source>
</reference>
<comment type="caution">
    <text evidence="2">The sequence shown here is derived from an EMBL/GenBank/DDBJ whole genome shotgun (WGS) entry which is preliminary data.</text>
</comment>
<dbReference type="EMBL" id="DYXD01000131">
    <property type="protein sequence ID" value="HJF07685.1"/>
    <property type="molecule type" value="Genomic_DNA"/>
</dbReference>
<name>A0A921FFF7_9BACT</name>
<gene>
    <name evidence="2" type="ORF">K8U81_05780</name>
</gene>
<protein>
    <submittedName>
        <fullName evidence="2">Uncharacterized protein</fullName>
    </submittedName>
</protein>
<sequence length="55" mass="6113">MTKIILPLDFLFWGGMQTAACGDEERMTEPTVSSGLLPNQGNQEIPANELQQYID</sequence>
<dbReference type="RefSeq" id="WP_022125413.1">
    <property type="nucleotide sequence ID" value="NZ_CALUHW010000052.1"/>
</dbReference>
<feature type="region of interest" description="Disordered" evidence="1">
    <location>
        <begin position="29"/>
        <end position="55"/>
    </location>
</feature>
<reference evidence="2" key="1">
    <citation type="journal article" date="2021" name="PeerJ">
        <title>Extensive microbial diversity within the chicken gut microbiome revealed by metagenomics and culture.</title>
        <authorList>
            <person name="Gilroy R."/>
            <person name="Ravi A."/>
            <person name="Getino M."/>
            <person name="Pursley I."/>
            <person name="Horton D.L."/>
            <person name="Alikhan N.F."/>
            <person name="Baker D."/>
            <person name="Gharbi K."/>
            <person name="Hall N."/>
            <person name="Watson M."/>
            <person name="Adriaenssens E.M."/>
            <person name="Foster-Nyarko E."/>
            <person name="Jarju S."/>
            <person name="Secka A."/>
            <person name="Antonio M."/>
            <person name="Oren A."/>
            <person name="Chaudhuri R.R."/>
            <person name="La Ragione R."/>
            <person name="Hildebrand F."/>
            <person name="Pallen M.J."/>
        </authorList>
    </citation>
    <scope>NUCLEOTIDE SEQUENCE</scope>
    <source>
        <strain evidence="2">CHK165-8395</strain>
    </source>
</reference>
<evidence type="ECO:0000313" key="2">
    <source>
        <dbReference type="EMBL" id="HJF07685.1"/>
    </source>
</evidence>
<evidence type="ECO:0000313" key="3">
    <source>
        <dbReference type="Proteomes" id="UP000718012"/>
    </source>
</evidence>